<dbReference type="InterPro" id="IPR016166">
    <property type="entry name" value="FAD-bd_PCMH"/>
</dbReference>
<dbReference type="SMART" id="SM01092">
    <property type="entry name" value="CO_deh_flav_C"/>
    <property type="match status" value="1"/>
</dbReference>
<keyword evidence="3" id="KW-0560">Oxidoreductase</keyword>
<dbReference type="InterPro" id="IPR005107">
    <property type="entry name" value="CO_DH_flav_C"/>
</dbReference>
<reference evidence="5 6" key="1">
    <citation type="submission" date="2016-04" db="EMBL/GenBank/DDBJ databases">
        <title>Chloroflexus islandicus sp. nov., a thermophilic filamentous anoxygenic phototrophic bacterium from geyser Strokkur (Iceland).</title>
        <authorList>
            <person name="Gaisin V.A."/>
            <person name="Kalashnikov A.M."/>
            <person name="Sukhacheva M.V."/>
            <person name="Grouzdev D.S."/>
            <person name="Ivanov T.M."/>
            <person name="Kuznetsov B."/>
            <person name="Gorlenko V.M."/>
        </authorList>
    </citation>
    <scope>NUCLEOTIDE SEQUENCE [LARGE SCALE GENOMIC DNA]</scope>
    <source>
        <strain evidence="6">isl-2</strain>
    </source>
</reference>
<evidence type="ECO:0000256" key="2">
    <source>
        <dbReference type="ARBA" id="ARBA00022827"/>
    </source>
</evidence>
<dbReference type="PANTHER" id="PTHR42659:SF2">
    <property type="entry name" value="XANTHINE DEHYDROGENASE SUBUNIT C-RELATED"/>
    <property type="match status" value="1"/>
</dbReference>
<dbReference type="InterPro" id="IPR036318">
    <property type="entry name" value="FAD-bd_PCMH-like_sf"/>
</dbReference>
<dbReference type="InterPro" id="IPR016169">
    <property type="entry name" value="FAD-bd_PCMH_sub2"/>
</dbReference>
<evidence type="ECO:0000259" key="4">
    <source>
        <dbReference type="PROSITE" id="PS51387"/>
    </source>
</evidence>
<protein>
    <submittedName>
        <fullName evidence="5">Carbon monoxide dehydrogenase</fullName>
    </submittedName>
</protein>
<gene>
    <name evidence="5" type="ORF">A6A03_08735</name>
</gene>
<sequence>MIPAPFDYYAPTSLAEALTLLQQHGDDAKILAGGHSLLPAMKLRLAAPSVLIDINRVAELRGIKVNGTVEIGAMTTWSAIEHHAALAKACPAMADAVGLIGDIQVRNRGTIGGSLAHADPAADMPAVVLAVDAQIHVEGPNGPRAIAAADFFTDMLSTALEPGEIITAITFTSHGPGEGSAYAKFPHPASRYAIVGAAAYVKMENGQVTACRVAITGAGPKAERQTAVEQALIGTDGSADAVAAAAAHAGEGMEMLGDIHASEEYRRAMCKVYAKRALLKAIERAR</sequence>
<dbReference type="AlphaFoldDB" id="A0A178MJT5"/>
<comment type="caution">
    <text evidence="5">The sequence shown here is derived from an EMBL/GenBank/DDBJ whole genome shotgun (WGS) entry which is preliminary data.</text>
</comment>
<dbReference type="InterPro" id="IPR051312">
    <property type="entry name" value="Diverse_Substr_Oxidored"/>
</dbReference>
<dbReference type="OrthoDB" id="9774454at2"/>
<keyword evidence="1" id="KW-0285">Flavoprotein</keyword>
<keyword evidence="2" id="KW-0274">FAD</keyword>
<dbReference type="Gene3D" id="3.30.465.10">
    <property type="match status" value="1"/>
</dbReference>
<feature type="domain" description="FAD-binding PCMH-type" evidence="4">
    <location>
        <begin position="1"/>
        <end position="176"/>
    </location>
</feature>
<name>A0A178MJT5_9CHLR</name>
<dbReference type="PROSITE" id="PS51387">
    <property type="entry name" value="FAD_PCMH"/>
    <property type="match status" value="1"/>
</dbReference>
<dbReference type="InterPro" id="IPR002346">
    <property type="entry name" value="Mopterin_DH_FAD-bd"/>
</dbReference>
<evidence type="ECO:0000313" key="6">
    <source>
        <dbReference type="Proteomes" id="UP000078287"/>
    </source>
</evidence>
<dbReference type="GO" id="GO:0016491">
    <property type="term" value="F:oxidoreductase activity"/>
    <property type="evidence" value="ECO:0007669"/>
    <property type="project" value="UniProtKB-KW"/>
</dbReference>
<dbReference type="Gene3D" id="3.30.43.10">
    <property type="entry name" value="Uridine Diphospho-n-acetylenolpyruvylglucosamine Reductase, domain 2"/>
    <property type="match status" value="1"/>
</dbReference>
<dbReference type="FunFam" id="3.30.465.10:FF:000017">
    <property type="entry name" value="Xanthine dehydrogenase, FAD binding subunit"/>
    <property type="match status" value="1"/>
</dbReference>
<evidence type="ECO:0000256" key="3">
    <source>
        <dbReference type="ARBA" id="ARBA00023002"/>
    </source>
</evidence>
<evidence type="ECO:0000313" key="5">
    <source>
        <dbReference type="EMBL" id="OAN48264.1"/>
    </source>
</evidence>
<dbReference type="InterPro" id="IPR016167">
    <property type="entry name" value="FAD-bd_PCMH_sub1"/>
</dbReference>
<dbReference type="Proteomes" id="UP000078287">
    <property type="component" value="Unassembled WGS sequence"/>
</dbReference>
<dbReference type="Pfam" id="PF00941">
    <property type="entry name" value="FAD_binding_5"/>
    <property type="match status" value="1"/>
</dbReference>
<organism evidence="5 6">
    <name type="scientific">Chloroflexus islandicus</name>
    <dbReference type="NCBI Taxonomy" id="1707952"/>
    <lineage>
        <taxon>Bacteria</taxon>
        <taxon>Bacillati</taxon>
        <taxon>Chloroflexota</taxon>
        <taxon>Chloroflexia</taxon>
        <taxon>Chloroflexales</taxon>
        <taxon>Chloroflexineae</taxon>
        <taxon>Chloroflexaceae</taxon>
        <taxon>Chloroflexus</taxon>
    </lineage>
</organism>
<keyword evidence="6" id="KW-1185">Reference proteome</keyword>
<dbReference type="SUPFAM" id="SSF56176">
    <property type="entry name" value="FAD-binding/transporter-associated domain-like"/>
    <property type="match status" value="1"/>
</dbReference>
<dbReference type="EMBL" id="LWQS01000033">
    <property type="protein sequence ID" value="OAN48264.1"/>
    <property type="molecule type" value="Genomic_DNA"/>
</dbReference>
<dbReference type="Pfam" id="PF03450">
    <property type="entry name" value="CO_deh_flav_C"/>
    <property type="match status" value="1"/>
</dbReference>
<dbReference type="InterPro" id="IPR036683">
    <property type="entry name" value="CO_DH_flav_C_dom_sf"/>
</dbReference>
<dbReference type="GO" id="GO:0071949">
    <property type="term" value="F:FAD binding"/>
    <property type="evidence" value="ECO:0007669"/>
    <property type="project" value="InterPro"/>
</dbReference>
<dbReference type="Gene3D" id="3.30.390.50">
    <property type="entry name" value="CO dehydrogenase flavoprotein, C-terminal domain"/>
    <property type="match status" value="1"/>
</dbReference>
<accession>A0A178MJT5</accession>
<evidence type="ECO:0000256" key="1">
    <source>
        <dbReference type="ARBA" id="ARBA00022630"/>
    </source>
</evidence>
<dbReference type="STRING" id="1707952.A6A03_08735"/>
<dbReference type="PANTHER" id="PTHR42659">
    <property type="entry name" value="XANTHINE DEHYDROGENASE SUBUNIT C-RELATED"/>
    <property type="match status" value="1"/>
</dbReference>
<proteinExistence type="predicted"/>
<dbReference type="SUPFAM" id="SSF55447">
    <property type="entry name" value="CO dehydrogenase flavoprotein C-terminal domain-like"/>
    <property type="match status" value="1"/>
</dbReference>
<dbReference type="RefSeq" id="WP_066783239.1">
    <property type="nucleotide sequence ID" value="NZ_LWQS01000033.1"/>
</dbReference>